<dbReference type="FunFam" id="3.30.160.60:FF:000875">
    <property type="entry name" value="zinc finger protein 236 isoform X7"/>
    <property type="match status" value="1"/>
</dbReference>
<feature type="domain" description="C2H2-type" evidence="16">
    <location>
        <begin position="313"/>
        <end position="340"/>
    </location>
</feature>
<feature type="domain" description="C2H2-type" evidence="16">
    <location>
        <begin position="750"/>
        <end position="777"/>
    </location>
</feature>
<keyword evidence="9" id="KW-0832">Ubl conjugation</keyword>
<feature type="domain" description="C2H2-type" evidence="16">
    <location>
        <begin position="1486"/>
        <end position="1513"/>
    </location>
</feature>
<feature type="domain" description="C2H2-type" evidence="16">
    <location>
        <begin position="694"/>
        <end position="721"/>
    </location>
</feature>
<feature type="domain" description="C2H2-type" evidence="16">
    <location>
        <begin position="1429"/>
        <end position="1457"/>
    </location>
</feature>
<evidence type="ECO:0000256" key="2">
    <source>
        <dbReference type="ARBA" id="ARBA00004123"/>
    </source>
</evidence>
<feature type="domain" description="C2H2-type" evidence="16">
    <location>
        <begin position="253"/>
        <end position="280"/>
    </location>
</feature>
<keyword evidence="10" id="KW-0805">Transcription regulation</keyword>
<evidence type="ECO:0000313" key="18">
    <source>
        <dbReference type="Proteomes" id="UP001208570"/>
    </source>
</evidence>
<dbReference type="FunFam" id="3.30.160.60:FF:000264">
    <property type="entry name" value="Zinc finger protein 236"/>
    <property type="match status" value="3"/>
</dbReference>
<keyword evidence="11" id="KW-0238">DNA-binding</keyword>
<feature type="domain" description="C2H2-type" evidence="16">
    <location>
        <begin position="835"/>
        <end position="862"/>
    </location>
</feature>
<evidence type="ECO:0000256" key="6">
    <source>
        <dbReference type="ARBA" id="ARBA00022737"/>
    </source>
</evidence>
<keyword evidence="6" id="KW-0677">Repeat</keyword>
<dbReference type="FunFam" id="3.30.160.60:FF:000247">
    <property type="entry name" value="Zinc finger protein 236"/>
    <property type="match status" value="1"/>
</dbReference>
<dbReference type="InterPro" id="IPR051643">
    <property type="entry name" value="Transcr_Reg_ZincFinger"/>
</dbReference>
<feature type="domain" description="C2H2-type" evidence="16">
    <location>
        <begin position="891"/>
        <end position="918"/>
    </location>
</feature>
<feature type="domain" description="C2H2-type" evidence="16">
    <location>
        <begin position="358"/>
        <end position="385"/>
    </location>
</feature>
<dbReference type="PANTHER" id="PTHR24396:SF19">
    <property type="entry name" value="FI01119P"/>
    <property type="match status" value="1"/>
</dbReference>
<feature type="compositionally biased region" description="Acidic residues" evidence="15">
    <location>
        <begin position="1912"/>
        <end position="1935"/>
    </location>
</feature>
<feature type="domain" description="C2H2-type" evidence="16">
    <location>
        <begin position="1262"/>
        <end position="1289"/>
    </location>
</feature>
<feature type="domain" description="C2H2-type" evidence="16">
    <location>
        <begin position="919"/>
        <end position="946"/>
    </location>
</feature>
<evidence type="ECO:0000256" key="8">
    <source>
        <dbReference type="ARBA" id="ARBA00022833"/>
    </source>
</evidence>
<dbReference type="Gene3D" id="3.30.160.60">
    <property type="entry name" value="Classic Zinc Finger"/>
    <property type="match status" value="21"/>
</dbReference>
<dbReference type="InterPro" id="IPR036236">
    <property type="entry name" value="Znf_C2H2_sf"/>
</dbReference>
<dbReference type="FunFam" id="3.30.160.60:FF:001506">
    <property type="entry name" value="Zinc finger protein"/>
    <property type="match status" value="1"/>
</dbReference>
<evidence type="ECO:0000256" key="1">
    <source>
        <dbReference type="ARBA" id="ARBA00003767"/>
    </source>
</evidence>
<dbReference type="InterPro" id="IPR013087">
    <property type="entry name" value="Znf_C2H2_type"/>
</dbReference>
<dbReference type="FunFam" id="3.30.160.60:FF:000301">
    <property type="entry name" value="Zinc finger protein 236"/>
    <property type="match status" value="2"/>
</dbReference>
<keyword evidence="7 14" id="KW-0863">Zinc-finger</keyword>
<feature type="domain" description="C2H2-type" evidence="16">
    <location>
        <begin position="414"/>
        <end position="442"/>
    </location>
</feature>
<evidence type="ECO:0000256" key="5">
    <source>
        <dbReference type="ARBA" id="ARBA00022723"/>
    </source>
</evidence>
<evidence type="ECO:0000256" key="13">
    <source>
        <dbReference type="ARBA" id="ARBA00023242"/>
    </source>
</evidence>
<dbReference type="GO" id="GO:0008270">
    <property type="term" value="F:zinc ion binding"/>
    <property type="evidence" value="ECO:0007669"/>
    <property type="project" value="UniProtKB-KW"/>
</dbReference>
<protein>
    <recommendedName>
        <fullName evidence="16">C2H2-type domain-containing protein</fullName>
    </recommendedName>
</protein>
<dbReference type="FunFam" id="3.30.160.60:FF:001818">
    <property type="entry name" value="GDNF-inducible zinc finger protein 1 isoform X1"/>
    <property type="match status" value="2"/>
</dbReference>
<evidence type="ECO:0000256" key="14">
    <source>
        <dbReference type="PROSITE-ProRule" id="PRU00042"/>
    </source>
</evidence>
<evidence type="ECO:0000313" key="17">
    <source>
        <dbReference type="EMBL" id="KAK2145274.1"/>
    </source>
</evidence>
<keyword evidence="12" id="KW-0804">Transcription</keyword>
<feature type="domain" description="C2H2-type" evidence="16">
    <location>
        <begin position="1458"/>
        <end position="1485"/>
    </location>
</feature>
<keyword evidence="4" id="KW-1017">Isopeptide bond</keyword>
<evidence type="ECO:0000256" key="3">
    <source>
        <dbReference type="ARBA" id="ARBA00006991"/>
    </source>
</evidence>
<dbReference type="Pfam" id="PF13894">
    <property type="entry name" value="zf-C2H2_4"/>
    <property type="match status" value="1"/>
</dbReference>
<feature type="domain" description="C2H2-type" evidence="16">
    <location>
        <begin position="448"/>
        <end position="476"/>
    </location>
</feature>
<evidence type="ECO:0000259" key="16">
    <source>
        <dbReference type="PROSITE" id="PS50157"/>
    </source>
</evidence>
<feature type="domain" description="C2H2-type" evidence="16">
    <location>
        <begin position="226"/>
        <end position="253"/>
    </location>
</feature>
<dbReference type="FunFam" id="3.30.160.60:FF:000376">
    <property type="entry name" value="Zinc finger protein 236"/>
    <property type="match status" value="2"/>
</dbReference>
<feature type="domain" description="C2H2-type" evidence="16">
    <location>
        <begin position="386"/>
        <end position="413"/>
    </location>
</feature>
<dbReference type="EMBL" id="JAODUP010000690">
    <property type="protein sequence ID" value="KAK2145274.1"/>
    <property type="molecule type" value="Genomic_DNA"/>
</dbReference>
<dbReference type="SMART" id="SM00355">
    <property type="entry name" value="ZnF_C2H2"/>
    <property type="match status" value="25"/>
</dbReference>
<feature type="region of interest" description="Disordered" evidence="15">
    <location>
        <begin position="1905"/>
        <end position="1935"/>
    </location>
</feature>
<dbReference type="GO" id="GO:0000978">
    <property type="term" value="F:RNA polymerase II cis-regulatory region sequence-specific DNA binding"/>
    <property type="evidence" value="ECO:0007669"/>
    <property type="project" value="TreeGrafter"/>
</dbReference>
<keyword evidence="8" id="KW-0862">Zinc</keyword>
<comment type="subcellular location">
    <subcellularLocation>
        <location evidence="2">Nucleus</location>
    </subcellularLocation>
</comment>
<dbReference type="Pfam" id="PF00096">
    <property type="entry name" value="zf-C2H2"/>
    <property type="match status" value="19"/>
</dbReference>
<dbReference type="PANTHER" id="PTHR24396">
    <property type="entry name" value="ZINC FINGER PROTEIN"/>
    <property type="match status" value="1"/>
</dbReference>
<feature type="domain" description="C2H2-type" evidence="16">
    <location>
        <begin position="1206"/>
        <end position="1233"/>
    </location>
</feature>
<evidence type="ECO:0000256" key="7">
    <source>
        <dbReference type="ARBA" id="ARBA00022771"/>
    </source>
</evidence>
<evidence type="ECO:0000256" key="15">
    <source>
        <dbReference type="SAM" id="MobiDB-lite"/>
    </source>
</evidence>
<feature type="domain" description="C2H2-type" evidence="16">
    <location>
        <begin position="198"/>
        <end position="225"/>
    </location>
</feature>
<dbReference type="FunFam" id="3.30.160.60:FF:000226">
    <property type="entry name" value="Zinc finger protein 236 variant"/>
    <property type="match status" value="2"/>
</dbReference>
<keyword evidence="18" id="KW-1185">Reference proteome</keyword>
<feature type="domain" description="C2H2-type" evidence="16">
    <location>
        <begin position="1290"/>
        <end position="1312"/>
    </location>
</feature>
<comment type="similarity">
    <text evidence="3">Belongs to the krueppel C2H2-type zinc-finger protein family.</text>
</comment>
<organism evidence="17 18">
    <name type="scientific">Paralvinella palmiformis</name>
    <dbReference type="NCBI Taxonomy" id="53620"/>
    <lineage>
        <taxon>Eukaryota</taxon>
        <taxon>Metazoa</taxon>
        <taxon>Spiralia</taxon>
        <taxon>Lophotrochozoa</taxon>
        <taxon>Annelida</taxon>
        <taxon>Polychaeta</taxon>
        <taxon>Sedentaria</taxon>
        <taxon>Canalipalpata</taxon>
        <taxon>Terebellida</taxon>
        <taxon>Terebelliformia</taxon>
        <taxon>Alvinellidae</taxon>
        <taxon>Paralvinella</taxon>
    </lineage>
</organism>
<evidence type="ECO:0000256" key="10">
    <source>
        <dbReference type="ARBA" id="ARBA00023015"/>
    </source>
</evidence>
<dbReference type="FunFam" id="3.30.160.60:FF:002169">
    <property type="entry name" value="Zgc:174573"/>
    <property type="match status" value="1"/>
</dbReference>
<keyword evidence="5" id="KW-0479">Metal-binding</keyword>
<comment type="function">
    <text evidence="1">May be involved in transcriptional regulation.</text>
</comment>
<name>A0AAD9J2D2_9ANNE</name>
<dbReference type="SUPFAM" id="SSF57667">
    <property type="entry name" value="beta-beta-alpha zinc fingers"/>
    <property type="match status" value="12"/>
</dbReference>
<feature type="domain" description="C2H2-type" evidence="16">
    <location>
        <begin position="666"/>
        <end position="693"/>
    </location>
</feature>
<evidence type="ECO:0000256" key="9">
    <source>
        <dbReference type="ARBA" id="ARBA00022843"/>
    </source>
</evidence>
<dbReference type="FunFam" id="3.30.160.60:FF:000753">
    <property type="entry name" value="zinc finger protein 236 isoform X2"/>
    <property type="match status" value="1"/>
</dbReference>
<feature type="domain" description="C2H2-type" evidence="16">
    <location>
        <begin position="1401"/>
        <end position="1428"/>
    </location>
</feature>
<feature type="domain" description="C2H2-type" evidence="16">
    <location>
        <begin position="863"/>
        <end position="890"/>
    </location>
</feature>
<dbReference type="FunFam" id="3.30.160.60:FF:000481">
    <property type="entry name" value="zinc finger protein 236"/>
    <property type="match status" value="1"/>
</dbReference>
<feature type="domain" description="C2H2-type" evidence="16">
    <location>
        <begin position="281"/>
        <end position="308"/>
    </location>
</feature>
<accession>A0AAD9J2D2</accession>
<dbReference type="FunFam" id="3.30.160.60:FF:000385">
    <property type="entry name" value="Zinc finger protein 236 variant"/>
    <property type="match status" value="1"/>
</dbReference>
<evidence type="ECO:0000256" key="12">
    <source>
        <dbReference type="ARBA" id="ARBA00023163"/>
    </source>
</evidence>
<dbReference type="Proteomes" id="UP001208570">
    <property type="component" value="Unassembled WGS sequence"/>
</dbReference>
<feature type="region of interest" description="Disordered" evidence="15">
    <location>
        <begin position="535"/>
        <end position="570"/>
    </location>
</feature>
<comment type="caution">
    <text evidence="17">The sequence shown here is derived from an EMBL/GenBank/DDBJ whole genome shotgun (WGS) entry which is preliminary data.</text>
</comment>
<dbReference type="GO" id="GO:0000981">
    <property type="term" value="F:DNA-binding transcription factor activity, RNA polymerase II-specific"/>
    <property type="evidence" value="ECO:0007669"/>
    <property type="project" value="TreeGrafter"/>
</dbReference>
<dbReference type="GO" id="GO:0005634">
    <property type="term" value="C:nucleus"/>
    <property type="evidence" value="ECO:0007669"/>
    <property type="project" value="UniProtKB-SubCell"/>
</dbReference>
<feature type="domain" description="C2H2-type" evidence="16">
    <location>
        <begin position="722"/>
        <end position="749"/>
    </location>
</feature>
<evidence type="ECO:0000256" key="4">
    <source>
        <dbReference type="ARBA" id="ARBA00022499"/>
    </source>
</evidence>
<feature type="compositionally biased region" description="Low complexity" evidence="15">
    <location>
        <begin position="547"/>
        <end position="565"/>
    </location>
</feature>
<evidence type="ECO:0000256" key="11">
    <source>
        <dbReference type="ARBA" id="ARBA00023125"/>
    </source>
</evidence>
<reference evidence="17" key="1">
    <citation type="journal article" date="2023" name="Mol. Biol. Evol.">
        <title>Third-Generation Sequencing Reveals the Adaptive Role of the Epigenome in Three Deep-Sea Polychaetes.</title>
        <authorList>
            <person name="Perez M."/>
            <person name="Aroh O."/>
            <person name="Sun Y."/>
            <person name="Lan Y."/>
            <person name="Juniper S.K."/>
            <person name="Young C.R."/>
            <person name="Angers B."/>
            <person name="Qian P.Y."/>
        </authorList>
    </citation>
    <scope>NUCLEOTIDE SEQUENCE</scope>
    <source>
        <strain evidence="17">P08H-3</strain>
    </source>
</reference>
<gene>
    <name evidence="17" type="ORF">LSH36_690g00008</name>
</gene>
<sequence length="1935" mass="215701">MSLSEQGVAQIQSDGLTEYTFITAPVTVTGENGEVIQQAIVQQVGTSEQENIDPSSQHVVMLQPVTISTNGDQDGQFVQQQYQILHDGGTVEQLQQIQTALGEHQVLQLTPELLQQHILQGDATVIEQQPLQEQQQNQQNEEQQASVQFILHQDLQQNTQQLQTEAVQYVQQKVAAATLPVAVKKEPDVKPPVGKGPFRCEKCDKIFPKWGQYNRHMKGHEEDKPYCCTKCPATYNIEDNLKLHMALHQTGSPQCPDCGKKFSRIASLKAHIMLHEKEESLICPECGDEFALQSQMDRHMNEHRDELDGVRTYHCRQCTQEFSRPIQLREHMKQHYKIRHSLSHKTYKKNIDRSSFHHRCTHCGKTFQKPSQLERHLRIHTGERPFICNQCEKAFNQKGALQIHMAKHTGEKPHLCTFCPMSFSQKGNLRAHIQRVHNTPGDTASQIYKCEECSCVYRRLGSLNAHMSRAHSDVQDVVLAVDTKKDNLGEMKTVIEQLLSFAQSGSAAAAIQNGELTDKQQDNSDILQQALENSGLTTGRVEEAPRSQAETTATSTAISTSQSETGIQNVNSSVSSDNLGITMATQEEAQNVQKVLEQVQEAVELMGDNGEAGKQRESLVLGENGIALLSQDGKDRSVVSTMAVHDAATGTMKRHIIRKVNGIKWHQCVYCSKEFKKPSDLIRHIRIHTHEKPYKCNHCFQSFAVKSTLTSHERTHLGVKQFQCDVCSKHFSTQGSLKVHARLHSGYRPFDCPHCDKKFRTSGHRKTHVISHYRDSSERKARKTLRRANKPDIALPDVTLQEPILITETGWIQQPPRSSMLNHILGEGSSIDRPFKCPHCNRGFKKSSHLKQHIRSHTGEKPYKCSQCQKKFVSSGVLKAHIRTHIGVKSYKCLTCDSTFTTNGSLKRHLSTHSEHRPFMCPYCQKTFKTSVNCKKHMKTHRQELAMQASIAIAKNEVTISTMQDADNDDDDGGLIGAPQEIQVEVAPEDLAQTLSVSQMNQEHHTAATILAHQDNNGTVTILSQEPQVSTGTLTQENQVGLTQDQQLTLQQQVFSQVDLQQGSLPGHSVIQDALVGDIQLQSTLNQQVLEQHSLSQGGDPQQPIITQVHLNALDLNQEQFTLTGQALQTGLEDGTITQTHTSVSSALQSTSMQNILQTKENTSLAVDGEPSAEEGQSPEKFTQDTVLDEINHEITSRQTSGRRPYRCDTCDKSFKKSSHLKQHIRSHTGEKPFKCFTCSRSFVSSGVLKAHMKTHTGVKNYRCHVCGGVFTTNGSLTRHMMVHTAQKPYKCPYCNDEFRTSNSLKRHIKIHREGELTTGAVESADQDLASKRNRSSFIQLSEEQAEWLTKVQPDENMSISEKLLIESAAEKNRISIIKQEALEEQARQEAETRKNESYPNGCPHCSKSFKKPSDLVRHVRIHTGEKPYVCELCSKAFTVKSTLESHLKTHSPGEKPFRCHVCESTFATKGSMKVHMRLHTGAKPFKCPHCDAMFRTSGHRKSHIQSHFKSATKKARKLSTSNKLDDLTQVISNDISITNQENAGTIGDQTLGNQVISIDQSVLQQGVLPISLSITDGYGNLNDNNATTQVLQNLEGIQLQLTGNVGSGIHIANLDSSMLTQAIQVDSSILQQLQQVGNINLTINPNLFNVQQAAGTTIQTVDPNQVQNIVQPATTVNLTDVVNPNVVIQSLSSGQVHSDSNAAGDESAVAESLLLQKAANETTTVMSDFNQQQVEQQTLEALGVLHKANLNMKNGDDQNLKTDADDPFVHETVGEDPTLEQFDNGTLEQGGMLSAQVTAASGQTSESVAVQGSSFEVVHVQGEQDIAMLLLQQQNSTRMDPADPGRTHVCPRLFGPIYLSICTPLAMADCHRMYYRMVKFKGQKQSHTIWTIIDGPRRLERFRATPAAHDDDNDDDYDDDDDDDHDTNDNDFEL</sequence>
<keyword evidence="13" id="KW-0539">Nucleus</keyword>
<dbReference type="PROSITE" id="PS00028">
    <property type="entry name" value="ZINC_FINGER_C2H2_1"/>
    <property type="match status" value="25"/>
</dbReference>
<dbReference type="PROSITE" id="PS50157">
    <property type="entry name" value="ZINC_FINGER_C2H2_2"/>
    <property type="match status" value="25"/>
</dbReference>
<dbReference type="FunFam" id="3.30.160.60:FF:000075">
    <property type="entry name" value="Putative zinc finger protein 536"/>
    <property type="match status" value="1"/>
</dbReference>
<feature type="domain" description="C2H2-type" evidence="16">
    <location>
        <begin position="1234"/>
        <end position="1261"/>
    </location>
</feature>
<proteinExistence type="inferred from homology"/>